<dbReference type="GO" id="GO:0003968">
    <property type="term" value="F:RNA-directed RNA polymerase activity"/>
    <property type="evidence" value="ECO:0007669"/>
    <property type="project" value="UniProtKB-KW"/>
</dbReference>
<dbReference type="GO" id="GO:0003723">
    <property type="term" value="F:RNA binding"/>
    <property type="evidence" value="ECO:0007669"/>
    <property type="project" value="InterPro"/>
</dbReference>
<dbReference type="Pfam" id="PF00998">
    <property type="entry name" value="RdRP_3"/>
    <property type="match status" value="1"/>
</dbReference>
<reference evidence="3" key="1">
    <citation type="submission" date="2019-05" db="EMBL/GenBank/DDBJ databases">
        <title>Metatranscriptomic reconstruction reveals RNA viruses with the potential to shape carbon cycling in soil.</title>
        <authorList>
            <person name="Starr E.P."/>
            <person name="Nuccio E."/>
            <person name="Pett-Ridge J."/>
            <person name="Banfield J.F."/>
            <person name="Firestone M.K."/>
        </authorList>
    </citation>
    <scope>NUCLEOTIDE SEQUENCE</scope>
    <source>
        <strain evidence="3">H3_Rhizo_Litter_15_scaffold_390</strain>
    </source>
</reference>
<dbReference type="InterPro" id="IPR002166">
    <property type="entry name" value="RNA_pol_HCV"/>
</dbReference>
<keyword evidence="2" id="KW-0548">Nucleotidyltransferase</keyword>
<proteinExistence type="predicted"/>
<evidence type="ECO:0000256" key="2">
    <source>
        <dbReference type="ARBA" id="ARBA00022695"/>
    </source>
</evidence>
<evidence type="ECO:0000313" key="3">
    <source>
        <dbReference type="EMBL" id="QDH89849.1"/>
    </source>
</evidence>
<organism evidence="3">
    <name type="scientific">Riboviria sp</name>
    <dbReference type="NCBI Taxonomy" id="2585031"/>
    <lineage>
        <taxon>Viruses</taxon>
        <taxon>Riboviria</taxon>
    </lineage>
</organism>
<gene>
    <name evidence="3" type="ORF">H3RhizoLitter15390_000001</name>
</gene>
<accession>A0A514D8A1</accession>
<dbReference type="GO" id="GO:0039694">
    <property type="term" value="P:viral RNA genome replication"/>
    <property type="evidence" value="ECO:0007669"/>
    <property type="project" value="InterPro"/>
</dbReference>
<keyword evidence="1" id="KW-0808">Transferase</keyword>
<sequence length="492" mass="57117">MPPIVDEIYDEFFAFVKSECERLFVPISCDADTSVEAWLEGTPYPLWRKQDLYAAFERAGGRECIINKRDNYGRKEYLKLKCFMKDETYPEYKHARAINSRSDEFKCLVGPLQQLCNDKLFERPEFIKKVPVHLRPDKMMQDLYLVGESIRSTDYSAFEATFVKRLMKVSNWFQRYLTKELPDGGWWADIIEEAEQGDNFCRFKEFIISVEAKRMSGEMDTSFSNGFMNWMFVTFWAKKTGNRVTTEIEGDDGNPLFTPLQVGTRTSPPTREHFAQLGAEIKIEAAAVLEESSFCGQVFDNEERLNVMDPREVLATFAYTSVRYVKAGLNKKKTLLRCKSLSLAYQYPGCPIISALARYGLRVTRSMDVRHTIENWQNMWEREQMLEALKHPILDIEVGERTRMLVDKLFHISPEIQRNIESYLDSKNDMLPLSLTDLTIIMPVVWGDYFDRYASDSDTEFPAQFWNVCAAYSKTVPFRMAPMGVSRKVKGD</sequence>
<dbReference type="SUPFAM" id="SSF56672">
    <property type="entry name" value="DNA/RNA polymerases"/>
    <property type="match status" value="1"/>
</dbReference>
<dbReference type="EMBL" id="MN035079">
    <property type="protein sequence ID" value="QDH89849.1"/>
    <property type="molecule type" value="Genomic_DNA"/>
</dbReference>
<keyword evidence="3" id="KW-0696">RNA-directed RNA polymerase</keyword>
<name>A0A514D8A1_9VIRU</name>
<evidence type="ECO:0000256" key="1">
    <source>
        <dbReference type="ARBA" id="ARBA00022679"/>
    </source>
</evidence>
<dbReference type="InterPro" id="IPR043502">
    <property type="entry name" value="DNA/RNA_pol_sf"/>
</dbReference>
<protein>
    <submittedName>
        <fullName evidence="3">RNA-dependent RNA polymerase</fullName>
    </submittedName>
</protein>